<gene>
    <name evidence="6 7" type="primary">rsmG</name>
    <name evidence="7" type="ORF">CEW89_12900</name>
</gene>
<keyword evidence="4 6" id="KW-0808">Transferase</keyword>
<protein>
    <recommendedName>
        <fullName evidence="6">Ribosomal RNA small subunit methyltransferase G</fullName>
        <ecNumber evidence="6">2.1.1.170</ecNumber>
    </recommendedName>
    <alternativeName>
        <fullName evidence="6">16S rRNA 7-methylguanosine methyltransferase</fullName>
        <shortName evidence="6">16S rRNA m7G methyltransferase</shortName>
    </alternativeName>
</protein>
<dbReference type="GO" id="GO:0005829">
    <property type="term" value="C:cytosol"/>
    <property type="evidence" value="ECO:0007669"/>
    <property type="project" value="TreeGrafter"/>
</dbReference>
<comment type="caution">
    <text evidence="6">Lacks conserved residue(s) required for the propagation of feature annotation.</text>
</comment>
<dbReference type="AlphaFoldDB" id="A0A291GDW7"/>
<keyword evidence="2 6" id="KW-0698">rRNA processing</keyword>
<dbReference type="EMBL" id="CP022196">
    <property type="protein sequence ID" value="ATG48381.1"/>
    <property type="molecule type" value="Genomic_DNA"/>
</dbReference>
<evidence type="ECO:0000256" key="1">
    <source>
        <dbReference type="ARBA" id="ARBA00022490"/>
    </source>
</evidence>
<organism evidence="7 8">
    <name type="scientific">Celeribacter ethanolicus</name>
    <dbReference type="NCBI Taxonomy" id="1758178"/>
    <lineage>
        <taxon>Bacteria</taxon>
        <taxon>Pseudomonadati</taxon>
        <taxon>Pseudomonadota</taxon>
        <taxon>Alphaproteobacteria</taxon>
        <taxon>Rhodobacterales</taxon>
        <taxon>Roseobacteraceae</taxon>
        <taxon>Celeribacter</taxon>
    </lineage>
</organism>
<comment type="function">
    <text evidence="6">Specifically methylates the N7 position of guanine in position 527 of 16S rRNA.</text>
</comment>
<evidence type="ECO:0000313" key="8">
    <source>
        <dbReference type="Proteomes" id="UP000217935"/>
    </source>
</evidence>
<comment type="similarity">
    <text evidence="6">Belongs to the methyltransferase superfamily. RNA methyltransferase RsmG family.</text>
</comment>
<reference evidence="7 8" key="1">
    <citation type="submission" date="2017-06" db="EMBL/GenBank/DDBJ databases">
        <title>Celeribacter sp. TSPH2 complete genome sequence.</title>
        <authorList>
            <person name="Woo J.-H."/>
            <person name="Kim H.-S."/>
        </authorList>
    </citation>
    <scope>NUCLEOTIDE SEQUENCE [LARGE SCALE GENOMIC DNA]</scope>
    <source>
        <strain evidence="7 8">TSPH2</strain>
    </source>
</reference>
<dbReference type="InterPro" id="IPR029063">
    <property type="entry name" value="SAM-dependent_MTases_sf"/>
</dbReference>
<evidence type="ECO:0000256" key="6">
    <source>
        <dbReference type="HAMAP-Rule" id="MF_00074"/>
    </source>
</evidence>
<feature type="binding site" evidence="6">
    <location>
        <position position="70"/>
    </location>
    <ligand>
        <name>S-adenosyl-L-methionine</name>
        <dbReference type="ChEBI" id="CHEBI:59789"/>
    </ligand>
</feature>
<evidence type="ECO:0000256" key="4">
    <source>
        <dbReference type="ARBA" id="ARBA00022679"/>
    </source>
</evidence>
<name>A0A291GDW7_9RHOB</name>
<dbReference type="GO" id="GO:0070043">
    <property type="term" value="F:rRNA (guanine-N7-)-methyltransferase activity"/>
    <property type="evidence" value="ECO:0007669"/>
    <property type="project" value="UniProtKB-UniRule"/>
</dbReference>
<feature type="binding site" evidence="6">
    <location>
        <position position="138"/>
    </location>
    <ligand>
        <name>S-adenosyl-L-methionine</name>
        <dbReference type="ChEBI" id="CHEBI:59789"/>
    </ligand>
</feature>
<proteinExistence type="inferred from homology"/>
<dbReference type="KEGG" id="ceh:CEW89_12900"/>
<dbReference type="HAMAP" id="MF_00074">
    <property type="entry name" value="16SrRNA_methyltr_G"/>
    <property type="match status" value="1"/>
</dbReference>
<dbReference type="PANTHER" id="PTHR31760:SF0">
    <property type="entry name" value="S-ADENOSYL-L-METHIONINE-DEPENDENT METHYLTRANSFERASES SUPERFAMILY PROTEIN"/>
    <property type="match status" value="1"/>
</dbReference>
<dbReference type="PANTHER" id="PTHR31760">
    <property type="entry name" value="S-ADENOSYL-L-METHIONINE-DEPENDENT METHYLTRANSFERASES SUPERFAMILY PROTEIN"/>
    <property type="match status" value="1"/>
</dbReference>
<dbReference type="Proteomes" id="UP000217935">
    <property type="component" value="Chromosome"/>
</dbReference>
<dbReference type="STRING" id="1758178.GCA_001550095_04097"/>
<keyword evidence="8" id="KW-1185">Reference proteome</keyword>
<dbReference type="OrthoDB" id="9808773at2"/>
<keyword evidence="1 6" id="KW-0963">Cytoplasm</keyword>
<keyword evidence="5 6" id="KW-0949">S-adenosyl-L-methionine</keyword>
<evidence type="ECO:0000256" key="2">
    <source>
        <dbReference type="ARBA" id="ARBA00022552"/>
    </source>
</evidence>
<dbReference type="SUPFAM" id="SSF53335">
    <property type="entry name" value="S-adenosyl-L-methionine-dependent methyltransferases"/>
    <property type="match status" value="1"/>
</dbReference>
<evidence type="ECO:0000256" key="3">
    <source>
        <dbReference type="ARBA" id="ARBA00022603"/>
    </source>
</evidence>
<feature type="binding site" evidence="6">
    <location>
        <begin position="124"/>
        <end position="125"/>
    </location>
    <ligand>
        <name>S-adenosyl-L-methionine</name>
        <dbReference type="ChEBI" id="CHEBI:59789"/>
    </ligand>
</feature>
<evidence type="ECO:0000313" key="7">
    <source>
        <dbReference type="EMBL" id="ATG48381.1"/>
    </source>
</evidence>
<dbReference type="PIRSF" id="PIRSF003078">
    <property type="entry name" value="GidB"/>
    <property type="match status" value="1"/>
</dbReference>
<accession>A0A291GDW7</accession>
<evidence type="ECO:0000256" key="5">
    <source>
        <dbReference type="ARBA" id="ARBA00022691"/>
    </source>
</evidence>
<dbReference type="Gene3D" id="3.40.50.150">
    <property type="entry name" value="Vaccinia Virus protein VP39"/>
    <property type="match status" value="1"/>
</dbReference>
<dbReference type="InterPro" id="IPR003682">
    <property type="entry name" value="rRNA_ssu_MeTfrase_G"/>
</dbReference>
<keyword evidence="3 6" id="KW-0489">Methyltransferase</keyword>
<dbReference type="NCBIfam" id="TIGR00138">
    <property type="entry name" value="rsmG_gidB"/>
    <property type="match status" value="1"/>
</dbReference>
<comment type="subcellular location">
    <subcellularLocation>
        <location evidence="6">Cytoplasm</location>
    </subcellularLocation>
</comment>
<feature type="binding site" evidence="6">
    <location>
        <position position="75"/>
    </location>
    <ligand>
        <name>S-adenosyl-L-methionine</name>
        <dbReference type="ChEBI" id="CHEBI:59789"/>
    </ligand>
</feature>
<sequence length="205" mass="23220">MNTQTIAGLDVSRETLERLETYLALLKKWNPAINLVSKSTLDQAWQRHFIDSAQVFSLVPEHIRHWADFGSGGGFPGLVCATLARELSSKIRFTLVESDQRKATFLRTVARELDLDVEVLSQRIEQLMPLEADLISARALASLPKLLEFTERHLVPGGHAIFMKGMSFREEISESLESWRFTHEEYPSVTDPESVILLIGDIDRV</sequence>
<dbReference type="Pfam" id="PF02527">
    <property type="entry name" value="GidB"/>
    <property type="match status" value="1"/>
</dbReference>
<dbReference type="EC" id="2.1.1.170" evidence="6"/>
<comment type="catalytic activity">
    <reaction evidence="6">
        <text>guanosine(527) in 16S rRNA + S-adenosyl-L-methionine = N(7)-methylguanosine(527) in 16S rRNA + S-adenosyl-L-homocysteine</text>
        <dbReference type="Rhea" id="RHEA:42732"/>
        <dbReference type="Rhea" id="RHEA-COMP:10209"/>
        <dbReference type="Rhea" id="RHEA-COMP:10210"/>
        <dbReference type="ChEBI" id="CHEBI:57856"/>
        <dbReference type="ChEBI" id="CHEBI:59789"/>
        <dbReference type="ChEBI" id="CHEBI:74269"/>
        <dbReference type="ChEBI" id="CHEBI:74480"/>
        <dbReference type="EC" id="2.1.1.170"/>
    </reaction>
</comment>